<accession>A0A5B8W3B9</accession>
<dbReference type="OrthoDB" id="2599194at2"/>
<organism evidence="1 2">
    <name type="scientific">Mucilaginibacter ginsenosidivorax</name>
    <dbReference type="NCBI Taxonomy" id="862126"/>
    <lineage>
        <taxon>Bacteria</taxon>
        <taxon>Pseudomonadati</taxon>
        <taxon>Bacteroidota</taxon>
        <taxon>Sphingobacteriia</taxon>
        <taxon>Sphingobacteriales</taxon>
        <taxon>Sphingobacteriaceae</taxon>
        <taxon>Mucilaginibacter</taxon>
    </lineage>
</organism>
<dbReference type="Proteomes" id="UP000321362">
    <property type="component" value="Chromosome"/>
</dbReference>
<gene>
    <name evidence="1" type="ORF">FSB76_15945</name>
</gene>
<dbReference type="SUPFAM" id="SSF109854">
    <property type="entry name" value="DinB/YfiT-like putative metalloenzymes"/>
    <property type="match status" value="1"/>
</dbReference>
<evidence type="ECO:0000313" key="2">
    <source>
        <dbReference type="Proteomes" id="UP000321362"/>
    </source>
</evidence>
<dbReference type="Gene3D" id="1.20.120.450">
    <property type="entry name" value="dinb family like domain"/>
    <property type="match status" value="1"/>
</dbReference>
<dbReference type="InterPro" id="IPR034660">
    <property type="entry name" value="DinB/YfiT-like"/>
</dbReference>
<proteinExistence type="predicted"/>
<keyword evidence="2" id="KW-1185">Reference proteome</keyword>
<protein>
    <submittedName>
        <fullName evidence="1">DUF1569 domain-containing protein</fullName>
    </submittedName>
</protein>
<sequence length="147" mass="16873">MKTIFDKATRAEIIDRIGTLNESSTAQWGKMTVYQMLKHCSLWEEMVLGKTMYKQSFIGKLFGKMALKGMLKDDSPVKKNMPTVPGFNITGTGDVEAEKAKWIELIHEEENFANHNFVHPFFGKMTKEQIGCFAYKHIDHHLRQFGA</sequence>
<dbReference type="InterPro" id="IPR011463">
    <property type="entry name" value="DUF1569"/>
</dbReference>
<dbReference type="Pfam" id="PF07606">
    <property type="entry name" value="DUF1569"/>
    <property type="match status" value="1"/>
</dbReference>
<evidence type="ECO:0000313" key="1">
    <source>
        <dbReference type="EMBL" id="QEC77366.1"/>
    </source>
</evidence>
<reference evidence="1 2" key="1">
    <citation type="journal article" date="2013" name="J. Microbiol.">
        <title>Mucilaginibacter ginsenosidivorax sp. nov., with ginsenoside converting activity isolated from sediment.</title>
        <authorList>
            <person name="Kim J.K."/>
            <person name="Choi T.E."/>
            <person name="Liu Q.M."/>
            <person name="Park H.Y."/>
            <person name="Yi T.H."/>
            <person name="Yoon M.H."/>
            <person name="Kim S.C."/>
            <person name="Im W.T."/>
        </authorList>
    </citation>
    <scope>NUCLEOTIDE SEQUENCE [LARGE SCALE GENOMIC DNA]</scope>
    <source>
        <strain evidence="1 2">KHI28</strain>
    </source>
</reference>
<name>A0A5B8W3B9_9SPHI</name>
<dbReference type="EMBL" id="CP042437">
    <property type="protein sequence ID" value="QEC77366.1"/>
    <property type="molecule type" value="Genomic_DNA"/>
</dbReference>
<dbReference type="KEGG" id="mgk:FSB76_15945"/>
<dbReference type="RefSeq" id="WP_147054984.1">
    <property type="nucleotide sequence ID" value="NZ_CP042437.1"/>
</dbReference>
<dbReference type="AlphaFoldDB" id="A0A5B8W3B9"/>